<dbReference type="EMBL" id="MU853681">
    <property type="protein sequence ID" value="KAK4139190.1"/>
    <property type="molecule type" value="Genomic_DNA"/>
</dbReference>
<dbReference type="AlphaFoldDB" id="A0AAN6ZHB8"/>
<dbReference type="GeneID" id="87819041"/>
<organism evidence="2 3">
    <name type="scientific">Dichotomopilus funicola</name>
    <dbReference type="NCBI Taxonomy" id="1934379"/>
    <lineage>
        <taxon>Eukaryota</taxon>
        <taxon>Fungi</taxon>
        <taxon>Dikarya</taxon>
        <taxon>Ascomycota</taxon>
        <taxon>Pezizomycotina</taxon>
        <taxon>Sordariomycetes</taxon>
        <taxon>Sordariomycetidae</taxon>
        <taxon>Sordariales</taxon>
        <taxon>Chaetomiaceae</taxon>
        <taxon>Dichotomopilus</taxon>
    </lineage>
</organism>
<evidence type="ECO:0000313" key="2">
    <source>
        <dbReference type="EMBL" id="KAK4139190.1"/>
    </source>
</evidence>
<feature type="region of interest" description="Disordered" evidence="1">
    <location>
        <begin position="1"/>
        <end position="35"/>
    </location>
</feature>
<protein>
    <recommendedName>
        <fullName evidence="4">BTB domain-containing protein</fullName>
    </recommendedName>
</protein>
<reference evidence="2" key="1">
    <citation type="journal article" date="2023" name="Mol. Phylogenet. Evol.">
        <title>Genome-scale phylogeny and comparative genomics of the fungal order Sordariales.</title>
        <authorList>
            <person name="Hensen N."/>
            <person name="Bonometti L."/>
            <person name="Westerberg I."/>
            <person name="Brannstrom I.O."/>
            <person name="Guillou S."/>
            <person name="Cros-Aarteil S."/>
            <person name="Calhoun S."/>
            <person name="Haridas S."/>
            <person name="Kuo A."/>
            <person name="Mondo S."/>
            <person name="Pangilinan J."/>
            <person name="Riley R."/>
            <person name="LaButti K."/>
            <person name="Andreopoulos B."/>
            <person name="Lipzen A."/>
            <person name="Chen C."/>
            <person name="Yan M."/>
            <person name="Daum C."/>
            <person name="Ng V."/>
            <person name="Clum A."/>
            <person name="Steindorff A."/>
            <person name="Ohm R.A."/>
            <person name="Martin F."/>
            <person name="Silar P."/>
            <person name="Natvig D.O."/>
            <person name="Lalanne C."/>
            <person name="Gautier V."/>
            <person name="Ament-Velasquez S.L."/>
            <person name="Kruys A."/>
            <person name="Hutchinson M.I."/>
            <person name="Powell A.J."/>
            <person name="Barry K."/>
            <person name="Miller A.N."/>
            <person name="Grigoriev I.V."/>
            <person name="Debuchy R."/>
            <person name="Gladieux P."/>
            <person name="Hiltunen Thoren M."/>
            <person name="Johannesson H."/>
        </authorList>
    </citation>
    <scope>NUCLEOTIDE SEQUENCE</scope>
    <source>
        <strain evidence="2">CBS 141.50</strain>
    </source>
</reference>
<keyword evidence="3" id="KW-1185">Reference proteome</keyword>
<evidence type="ECO:0000313" key="3">
    <source>
        <dbReference type="Proteomes" id="UP001302676"/>
    </source>
</evidence>
<gene>
    <name evidence="2" type="ORF">C8A04DRAFT_33339</name>
</gene>
<reference evidence="2" key="2">
    <citation type="submission" date="2023-05" db="EMBL/GenBank/DDBJ databases">
        <authorList>
            <consortium name="Lawrence Berkeley National Laboratory"/>
            <person name="Steindorff A."/>
            <person name="Hensen N."/>
            <person name="Bonometti L."/>
            <person name="Westerberg I."/>
            <person name="Brannstrom I.O."/>
            <person name="Guillou S."/>
            <person name="Cros-Aarteil S."/>
            <person name="Calhoun S."/>
            <person name="Haridas S."/>
            <person name="Kuo A."/>
            <person name="Mondo S."/>
            <person name="Pangilinan J."/>
            <person name="Riley R."/>
            <person name="Labutti K."/>
            <person name="Andreopoulos B."/>
            <person name="Lipzen A."/>
            <person name="Chen C."/>
            <person name="Yanf M."/>
            <person name="Daum C."/>
            <person name="Ng V."/>
            <person name="Clum A."/>
            <person name="Ohm R."/>
            <person name="Martin F."/>
            <person name="Silar P."/>
            <person name="Natvig D."/>
            <person name="Lalanne C."/>
            <person name="Gautier V."/>
            <person name="Ament-Velasquez S.L."/>
            <person name="Kruys A."/>
            <person name="Hutchinson M.I."/>
            <person name="Powell A.J."/>
            <person name="Barry K."/>
            <person name="Miller A.N."/>
            <person name="Grigoriev I.V."/>
            <person name="Debuchy R."/>
            <person name="Gladieux P."/>
            <person name="Thoren M.H."/>
            <person name="Johannesson H."/>
        </authorList>
    </citation>
    <scope>NUCLEOTIDE SEQUENCE</scope>
    <source>
        <strain evidence="2">CBS 141.50</strain>
    </source>
</reference>
<accession>A0AAN6ZHB8</accession>
<dbReference type="RefSeq" id="XP_062632561.1">
    <property type="nucleotide sequence ID" value="XM_062782428.1"/>
</dbReference>
<proteinExistence type="predicted"/>
<sequence>MPSKTKKRSRPDADTTGVTSKPGDTDDTETTRKRTKLNIADTTGVTSDTSNTDAIVATSASTNTAATEKVIDPRGDLVLVIGTEVCDEPTRFRVCSRAMGRACRPWETMLFGGYAEAKPASGEWVVRLPEDDPKAMKLLLLIVHAEFEKLPKRPSLDQLLNLVQVADKYDLLGKLQPWASSWEVDVLDADEDNMVGCIYAAWKLRTKDAFTTNIINFSSTLTHTEIAGLTSCDGNIAGPLSEYGPPGIEACITNLHLSIVQSILDFVDAEVSTRFRGANCCGDCIFLGSVSQHFSNTKQKAADRPESVNELLTALDESFTWVNTESAKRYRKFLGKFNRPFKAFQKDLDEYWATLCGDLSDLGPSSL</sequence>
<evidence type="ECO:0008006" key="4">
    <source>
        <dbReference type="Google" id="ProtNLM"/>
    </source>
</evidence>
<comment type="caution">
    <text evidence="2">The sequence shown here is derived from an EMBL/GenBank/DDBJ whole genome shotgun (WGS) entry which is preliminary data.</text>
</comment>
<dbReference type="Proteomes" id="UP001302676">
    <property type="component" value="Unassembled WGS sequence"/>
</dbReference>
<name>A0AAN6ZHB8_9PEZI</name>
<evidence type="ECO:0000256" key="1">
    <source>
        <dbReference type="SAM" id="MobiDB-lite"/>
    </source>
</evidence>